<evidence type="ECO:0008006" key="5">
    <source>
        <dbReference type="Google" id="ProtNLM"/>
    </source>
</evidence>
<evidence type="ECO:0000256" key="2">
    <source>
        <dbReference type="SAM" id="SignalP"/>
    </source>
</evidence>
<dbReference type="PANTHER" id="PTHR30344">
    <property type="entry name" value="6-PHOSPHOGLUCONOLACTONASE-RELATED"/>
    <property type="match status" value="1"/>
</dbReference>
<dbReference type="RefSeq" id="WP_200345348.1">
    <property type="nucleotide sequence ID" value="NZ_NRSJ01000007.1"/>
</dbReference>
<evidence type="ECO:0000256" key="1">
    <source>
        <dbReference type="ARBA" id="ARBA00022526"/>
    </source>
</evidence>
<dbReference type="EMBL" id="NRSJ01000007">
    <property type="protein sequence ID" value="MBK1704177.1"/>
    <property type="molecule type" value="Genomic_DNA"/>
</dbReference>
<dbReference type="InterPro" id="IPR050282">
    <property type="entry name" value="Cycloisomerase_2"/>
</dbReference>
<dbReference type="GO" id="GO:0017057">
    <property type="term" value="F:6-phosphogluconolactonase activity"/>
    <property type="evidence" value="ECO:0007669"/>
    <property type="project" value="TreeGrafter"/>
</dbReference>
<dbReference type="InterPro" id="IPR015943">
    <property type="entry name" value="WD40/YVTN_repeat-like_dom_sf"/>
</dbReference>
<evidence type="ECO:0000313" key="3">
    <source>
        <dbReference type="EMBL" id="MBK1704177.1"/>
    </source>
</evidence>
<keyword evidence="4" id="KW-1185">Reference proteome</keyword>
<proteinExistence type="predicted"/>
<dbReference type="InterPro" id="IPR011048">
    <property type="entry name" value="Haem_d1_sf"/>
</dbReference>
<dbReference type="SUPFAM" id="SSF51004">
    <property type="entry name" value="C-terminal (heme d1) domain of cytochrome cd1-nitrite reductase"/>
    <property type="match status" value="1"/>
</dbReference>
<protein>
    <recommendedName>
        <fullName evidence="5">3-carboxymuconate cyclase</fullName>
    </recommendedName>
</protein>
<evidence type="ECO:0000313" key="4">
    <source>
        <dbReference type="Proteomes" id="UP001296776"/>
    </source>
</evidence>
<dbReference type="GO" id="GO:0006006">
    <property type="term" value="P:glucose metabolic process"/>
    <property type="evidence" value="ECO:0007669"/>
    <property type="project" value="UniProtKB-KW"/>
</dbReference>
<dbReference type="Gene3D" id="2.130.10.10">
    <property type="entry name" value="YVTN repeat-like/Quinoprotein amine dehydrogenase"/>
    <property type="match status" value="2"/>
</dbReference>
<accession>A0AAJ0U2T6</accession>
<feature type="chain" id="PRO_5042588127" description="3-carboxymuconate cyclase" evidence="2">
    <location>
        <begin position="30"/>
        <end position="376"/>
    </location>
</feature>
<reference evidence="3" key="2">
    <citation type="journal article" date="2020" name="Microorganisms">
        <title>Osmotic Adaptation and Compatible Solute Biosynthesis of Phototrophic Bacteria as Revealed from Genome Analyses.</title>
        <authorList>
            <person name="Imhoff J.F."/>
            <person name="Rahn T."/>
            <person name="Kunzel S."/>
            <person name="Keller A."/>
            <person name="Neulinger S.C."/>
        </authorList>
    </citation>
    <scope>NUCLEOTIDE SEQUENCE</scope>
    <source>
        <strain evidence="3">DSM 11080</strain>
    </source>
</reference>
<keyword evidence="1" id="KW-0119">Carbohydrate metabolism</keyword>
<feature type="signal peptide" evidence="2">
    <location>
        <begin position="1"/>
        <end position="29"/>
    </location>
</feature>
<sequence>MKRFLKPIQQLASAAILTVSLGASLPAAAIVYTASNEVAGNDVIAVDIDSRGNLSEIGRFPTGGTGVGAPLGNQGALATDASDRWLFVINPGDGTLTSFRLQDDGLQFVDQQDTGGFRPLSVTVFGTLVYVLSEGDGTSAEPTLRYDTITGFRFTAGGLLEAIPNSTRIIDNTQLTAPAQIGFNKSGTVLLITEKATNQLTTYVMQPDGTPAANPLKRTSAVPTPFGFSFGDRDFVYITEANGGGLGVTASYRIDRETGAVSAVVDIIDQGNATCWTVLSSDQTVGYATNTGDGTVSLYRVNFDGTMDYFFPGDIDTPINTGSAVRDAILTQNNQFLVTLNNGDGEVRGFWVNRSGAIAPRSTVSVPGSSTGLIAR</sequence>
<reference evidence="3" key="1">
    <citation type="submission" date="2017-08" db="EMBL/GenBank/DDBJ databases">
        <authorList>
            <person name="Imhoff J.F."/>
            <person name="Rahn T."/>
            <person name="Kuenzel S."/>
            <person name="Neulinger S.C."/>
        </authorList>
    </citation>
    <scope>NUCLEOTIDE SEQUENCE</scope>
    <source>
        <strain evidence="3">DSM 11080</strain>
    </source>
</reference>
<keyword evidence="2" id="KW-0732">Signal</keyword>
<name>A0AAJ0U2T6_9GAMM</name>
<gene>
    <name evidence="3" type="ORF">CKO40_06340</name>
</gene>
<dbReference type="PANTHER" id="PTHR30344:SF1">
    <property type="entry name" value="6-PHOSPHOGLUCONOLACTONASE"/>
    <property type="match status" value="1"/>
</dbReference>
<comment type="caution">
    <text evidence="3">The sequence shown here is derived from an EMBL/GenBank/DDBJ whole genome shotgun (WGS) entry which is preliminary data.</text>
</comment>
<organism evidence="3 4">
    <name type="scientific">Halochromatium glycolicum</name>
    <dbReference type="NCBI Taxonomy" id="85075"/>
    <lineage>
        <taxon>Bacteria</taxon>
        <taxon>Pseudomonadati</taxon>
        <taxon>Pseudomonadota</taxon>
        <taxon>Gammaproteobacteria</taxon>
        <taxon>Chromatiales</taxon>
        <taxon>Chromatiaceae</taxon>
        <taxon>Halochromatium</taxon>
    </lineage>
</organism>
<keyword evidence="1" id="KW-0313">Glucose metabolism</keyword>
<dbReference type="Proteomes" id="UP001296776">
    <property type="component" value="Unassembled WGS sequence"/>
</dbReference>
<dbReference type="AlphaFoldDB" id="A0AAJ0U2T6"/>